<dbReference type="EMBL" id="CP003349">
    <property type="protein sequence ID" value="AFD08075.1"/>
    <property type="molecule type" value="Genomic_DNA"/>
</dbReference>
<dbReference type="InterPro" id="IPR033985">
    <property type="entry name" value="SusD-like_N"/>
</dbReference>
<feature type="domain" description="SusD-like N-terminal" evidence="2">
    <location>
        <begin position="21"/>
        <end position="221"/>
    </location>
</feature>
<keyword evidence="1" id="KW-0732">Signal</keyword>
<protein>
    <submittedName>
        <fullName evidence="3">RagB/SusD family protein</fullName>
    </submittedName>
</protein>
<gene>
    <name evidence="3" type="ordered locus">Solca_3058</name>
</gene>
<evidence type="ECO:0000313" key="4">
    <source>
        <dbReference type="Proteomes" id="UP000007590"/>
    </source>
</evidence>
<dbReference type="KEGG" id="scn:Solca_3058"/>
<dbReference type="Gene3D" id="1.25.40.390">
    <property type="match status" value="1"/>
</dbReference>
<dbReference type="Pfam" id="PF14322">
    <property type="entry name" value="SusD-like_3"/>
    <property type="match status" value="1"/>
</dbReference>
<sequence length="478" mass="54187">MKKTLIYTCILSTSMLFSCNNFLDQLPDSRSPLNNKEQIAELLTSAYPKASYIGFCEVMSDNAGEASEGSFYDSNARAFAWSDNYQPDAYDSPQTYWSACYAAIAVANQALEAIPENDKLYNAQRGEALVARAYSHFMLVNLFSKFYDQATAGNDPGIPYLTKPDTKMLTKYDRKSVAYVYEMIEKDLVAGMPLIDNNEYKVPGFHFNRSATYAFATRFYLFKKDYDNALKYAQLAFPGNTIGDYMRPTKLYRSKDAAYIRENFTRASEPSNLLLGEAASMWYRMNRAYTFGVNSEKISNIITGSNVNGAAWAISTYQVYGDGVKFAIKFREHFVTTSIGATTGEPYIMAPLFVTDEVLFNRAEAKIYKQDYDGALNDLNIFVAKNSNATSPLTYQKIENFYGSDLSKEQGLLATLLDFKRVAFIHEGMRWFDNIRYNMPIEHVYYNGSRIQLATNDPRRIMQLPPEATLSGLELNPR</sequence>
<dbReference type="Proteomes" id="UP000007590">
    <property type="component" value="Chromosome"/>
</dbReference>
<dbReference type="InterPro" id="IPR011990">
    <property type="entry name" value="TPR-like_helical_dom_sf"/>
</dbReference>
<dbReference type="PROSITE" id="PS51257">
    <property type="entry name" value="PROKAR_LIPOPROTEIN"/>
    <property type="match status" value="1"/>
</dbReference>
<accession>H8KWF7</accession>
<proteinExistence type="predicted"/>
<dbReference type="AlphaFoldDB" id="H8KWF7"/>
<evidence type="ECO:0000259" key="2">
    <source>
        <dbReference type="Pfam" id="PF14322"/>
    </source>
</evidence>
<dbReference type="STRING" id="929556.Solca_3058"/>
<organism evidence="3 4">
    <name type="scientific">Solitalea canadensis (strain ATCC 29591 / DSM 3403 / JCM 21819 / LMG 8368 / NBRC 15130 / NCIMB 12057 / USAM 9D)</name>
    <name type="common">Flexibacter canadensis</name>
    <dbReference type="NCBI Taxonomy" id="929556"/>
    <lineage>
        <taxon>Bacteria</taxon>
        <taxon>Pseudomonadati</taxon>
        <taxon>Bacteroidota</taxon>
        <taxon>Sphingobacteriia</taxon>
        <taxon>Sphingobacteriales</taxon>
        <taxon>Sphingobacteriaceae</taxon>
        <taxon>Solitalea</taxon>
    </lineage>
</organism>
<evidence type="ECO:0000313" key="3">
    <source>
        <dbReference type="EMBL" id="AFD08075.1"/>
    </source>
</evidence>
<dbReference type="OrthoDB" id="1147023at2"/>
<dbReference type="eggNOG" id="COG0388">
    <property type="taxonomic scope" value="Bacteria"/>
</dbReference>
<reference evidence="3" key="1">
    <citation type="submission" date="2012-02" db="EMBL/GenBank/DDBJ databases">
        <title>The complete genome of Solitalea canadensis DSM 3403.</title>
        <authorList>
            <consortium name="US DOE Joint Genome Institute (JGI-PGF)"/>
            <person name="Lucas S."/>
            <person name="Copeland A."/>
            <person name="Lapidus A."/>
            <person name="Glavina del Rio T."/>
            <person name="Dalin E."/>
            <person name="Tice H."/>
            <person name="Bruce D."/>
            <person name="Goodwin L."/>
            <person name="Pitluck S."/>
            <person name="Peters L."/>
            <person name="Ovchinnikova G."/>
            <person name="Lu M."/>
            <person name="Kyrpides N."/>
            <person name="Mavromatis K."/>
            <person name="Ivanova N."/>
            <person name="Brettin T."/>
            <person name="Detter J.C."/>
            <person name="Han C."/>
            <person name="Larimer F."/>
            <person name="Land M."/>
            <person name="Hauser L."/>
            <person name="Markowitz V."/>
            <person name="Cheng J.-F."/>
            <person name="Hugenholtz P."/>
            <person name="Woyke T."/>
            <person name="Wu D."/>
            <person name="Spring S."/>
            <person name="Schroeder M."/>
            <person name="Kopitz M."/>
            <person name="Brambilla E."/>
            <person name="Klenk H.-P."/>
            <person name="Eisen J.A."/>
        </authorList>
    </citation>
    <scope>NUCLEOTIDE SEQUENCE</scope>
    <source>
        <strain evidence="3">DSM 3403</strain>
    </source>
</reference>
<feature type="signal peptide" evidence="1">
    <location>
        <begin position="1"/>
        <end position="23"/>
    </location>
</feature>
<dbReference type="HOGENOM" id="CLU_015553_2_0_10"/>
<name>H8KWF7_SOLCM</name>
<keyword evidence="4" id="KW-1185">Reference proteome</keyword>
<feature type="chain" id="PRO_5003613471" evidence="1">
    <location>
        <begin position="24"/>
        <end position="478"/>
    </location>
</feature>
<dbReference type="SUPFAM" id="SSF48452">
    <property type="entry name" value="TPR-like"/>
    <property type="match status" value="1"/>
</dbReference>
<dbReference type="RefSeq" id="WP_014681301.1">
    <property type="nucleotide sequence ID" value="NC_017770.1"/>
</dbReference>
<evidence type="ECO:0000256" key="1">
    <source>
        <dbReference type="SAM" id="SignalP"/>
    </source>
</evidence>